<dbReference type="EMBL" id="CP001712">
    <property type="protein sequence ID" value="EAR16298.1"/>
    <property type="molecule type" value="Genomic_DNA"/>
</dbReference>
<gene>
    <name evidence="2" type="ordered locus">RB2501_05350</name>
</gene>
<keyword evidence="1" id="KW-0812">Transmembrane</keyword>
<protein>
    <recommendedName>
        <fullName evidence="4">DUF2178 domain-containing protein</fullName>
    </recommendedName>
</protein>
<reference evidence="2 3" key="1">
    <citation type="journal article" date="2009" name="J. Bacteriol.">
        <title>Complete genome sequence of Robiginitalea biformata HTCC2501.</title>
        <authorList>
            <person name="Oh H.M."/>
            <person name="Giovannoni S.J."/>
            <person name="Lee K."/>
            <person name="Ferriera S."/>
            <person name="Johnson J."/>
            <person name="Cho J.C."/>
        </authorList>
    </citation>
    <scope>NUCLEOTIDE SEQUENCE [LARGE SCALE GENOMIC DNA]</scope>
    <source>
        <strain evidence="3">ATCC BAA-864 / HTCC2501 / KCTC 12146</strain>
    </source>
</reference>
<evidence type="ECO:0000313" key="3">
    <source>
        <dbReference type="Proteomes" id="UP000009049"/>
    </source>
</evidence>
<sequence length="136" mass="15483">MQTIDMNQTTRKQQLRNLGAWTFAWVLSTALVVFGAEFIWDGNPWITIVALAVNILVGIGMILSNRRLLENCDELEKKIQLESMGLTLGLTLVVGIAFSMMDATNLIPFDAEIAFLVMFMGICYMLAIWFNNRRYR</sequence>
<feature type="transmembrane region" description="Helical" evidence="1">
    <location>
        <begin position="84"/>
        <end position="101"/>
    </location>
</feature>
<keyword evidence="1" id="KW-1133">Transmembrane helix</keyword>
<dbReference type="STRING" id="313596.RB2501_05350"/>
<feature type="transmembrane region" description="Helical" evidence="1">
    <location>
        <begin position="45"/>
        <end position="63"/>
    </location>
</feature>
<evidence type="ECO:0008006" key="4">
    <source>
        <dbReference type="Google" id="ProtNLM"/>
    </source>
</evidence>
<organism evidence="2 3">
    <name type="scientific">Robiginitalea biformata (strain ATCC BAA-864 / DSM 15991 / KCTC 12146 / HTCC2501)</name>
    <dbReference type="NCBI Taxonomy" id="313596"/>
    <lineage>
        <taxon>Bacteria</taxon>
        <taxon>Pseudomonadati</taxon>
        <taxon>Bacteroidota</taxon>
        <taxon>Flavobacteriia</taxon>
        <taxon>Flavobacteriales</taxon>
        <taxon>Flavobacteriaceae</taxon>
        <taxon>Robiginitalea</taxon>
    </lineage>
</organism>
<feature type="transmembrane region" description="Helical" evidence="1">
    <location>
        <begin position="113"/>
        <end position="130"/>
    </location>
</feature>
<keyword evidence="3" id="KW-1185">Reference proteome</keyword>
<keyword evidence="1" id="KW-0472">Membrane</keyword>
<name>A4CH90_ROBBH</name>
<feature type="transmembrane region" description="Helical" evidence="1">
    <location>
        <begin position="20"/>
        <end position="39"/>
    </location>
</feature>
<proteinExistence type="predicted"/>
<dbReference type="AlphaFoldDB" id="A4CH90"/>
<accession>A4CH90</accession>
<dbReference type="HOGENOM" id="CLU_1873871_0_0_10"/>
<dbReference type="eggNOG" id="ENOG5032RR8">
    <property type="taxonomic scope" value="Bacteria"/>
</dbReference>
<evidence type="ECO:0000313" key="2">
    <source>
        <dbReference type="EMBL" id="EAR16298.1"/>
    </source>
</evidence>
<dbReference type="KEGG" id="rbi:RB2501_05350"/>
<dbReference type="Proteomes" id="UP000009049">
    <property type="component" value="Chromosome"/>
</dbReference>
<evidence type="ECO:0000256" key="1">
    <source>
        <dbReference type="SAM" id="Phobius"/>
    </source>
</evidence>